<keyword evidence="15" id="KW-1185">Reference proteome</keyword>
<comment type="subcellular location">
    <subcellularLocation>
        <location evidence="1">Golgi apparatus</location>
        <location evidence="1">Golgi stack membrane</location>
        <topology evidence="1">Single-pass type II membrane protein</topology>
    </subcellularLocation>
</comment>
<evidence type="ECO:0000313" key="15">
    <source>
        <dbReference type="Proteomes" id="UP000747542"/>
    </source>
</evidence>
<evidence type="ECO:0000256" key="6">
    <source>
        <dbReference type="ARBA" id="ARBA00022968"/>
    </source>
</evidence>
<comment type="catalytic activity">
    <reaction evidence="12">
        <text>a beta-D-galactoside + CMP-N-acetyl-beta-neuraminate = an N-acetyl-alpha-neuraminyl-(2-&gt;6)-beta-D-galactosyl derivative + CMP + H(+)</text>
        <dbReference type="Rhea" id="RHEA:52104"/>
        <dbReference type="ChEBI" id="CHEBI:15378"/>
        <dbReference type="ChEBI" id="CHEBI:28034"/>
        <dbReference type="ChEBI" id="CHEBI:57812"/>
        <dbReference type="ChEBI" id="CHEBI:60377"/>
        <dbReference type="ChEBI" id="CHEBI:136398"/>
        <dbReference type="EC" id="2.4.3.1"/>
    </reaction>
</comment>
<dbReference type="InterPro" id="IPR001675">
    <property type="entry name" value="Glyco_trans_29"/>
</dbReference>
<comment type="similarity">
    <text evidence="2">Belongs to the glycosyltransferase 29 family.</text>
</comment>
<dbReference type="GO" id="GO:0003835">
    <property type="term" value="F:beta-galactoside alpha-2,6-sialyltransferase activity"/>
    <property type="evidence" value="ECO:0007669"/>
    <property type="project" value="UniProtKB-EC"/>
</dbReference>
<keyword evidence="3" id="KW-0328">Glycosyltransferase</keyword>
<keyword evidence="7" id="KW-1133">Transmembrane helix</keyword>
<organism evidence="14 15">
    <name type="scientific">Homarus americanus</name>
    <name type="common">American lobster</name>
    <dbReference type="NCBI Taxonomy" id="6706"/>
    <lineage>
        <taxon>Eukaryota</taxon>
        <taxon>Metazoa</taxon>
        <taxon>Ecdysozoa</taxon>
        <taxon>Arthropoda</taxon>
        <taxon>Crustacea</taxon>
        <taxon>Multicrustacea</taxon>
        <taxon>Malacostraca</taxon>
        <taxon>Eumalacostraca</taxon>
        <taxon>Eucarida</taxon>
        <taxon>Decapoda</taxon>
        <taxon>Pleocyemata</taxon>
        <taxon>Astacidea</taxon>
        <taxon>Nephropoidea</taxon>
        <taxon>Nephropidae</taxon>
        <taxon>Homarus</taxon>
    </lineage>
</organism>
<keyword evidence="8" id="KW-0333">Golgi apparatus</keyword>
<proteinExistence type="inferred from homology"/>
<keyword evidence="10" id="KW-1015">Disulfide bond</keyword>
<accession>A0A8J5MR50</accession>
<dbReference type="Proteomes" id="UP000747542">
    <property type="component" value="Unassembled WGS sequence"/>
</dbReference>
<dbReference type="GO" id="GO:0032580">
    <property type="term" value="C:Golgi cisterna membrane"/>
    <property type="evidence" value="ECO:0007669"/>
    <property type="project" value="UniProtKB-SubCell"/>
</dbReference>
<keyword evidence="4" id="KW-0808">Transferase</keyword>
<evidence type="ECO:0000256" key="2">
    <source>
        <dbReference type="ARBA" id="ARBA00006003"/>
    </source>
</evidence>
<keyword evidence="9" id="KW-0472">Membrane</keyword>
<evidence type="ECO:0000256" key="11">
    <source>
        <dbReference type="ARBA" id="ARBA00023180"/>
    </source>
</evidence>
<protein>
    <recommendedName>
        <fullName evidence="13">beta-galactoside alpha-(2,6)-sialyltransferase</fullName>
        <ecNumber evidence="13">2.4.3.1</ecNumber>
    </recommendedName>
</protein>
<name>A0A8J5MR50_HOMAM</name>
<keyword evidence="11" id="KW-0325">Glycoprotein</keyword>
<evidence type="ECO:0000256" key="12">
    <source>
        <dbReference type="ARBA" id="ARBA00034249"/>
    </source>
</evidence>
<dbReference type="EMBL" id="JAHLQT010030594">
    <property type="protein sequence ID" value="KAG7160835.1"/>
    <property type="molecule type" value="Genomic_DNA"/>
</dbReference>
<dbReference type="PANTHER" id="PTHR46059:SF1">
    <property type="entry name" value="BETA-GALACTOSIDE ALPHA-2,6-SIALYLTRANSFERASE"/>
    <property type="match status" value="1"/>
</dbReference>
<keyword evidence="6" id="KW-0735">Signal-anchor</keyword>
<evidence type="ECO:0000256" key="5">
    <source>
        <dbReference type="ARBA" id="ARBA00022692"/>
    </source>
</evidence>
<evidence type="ECO:0000256" key="10">
    <source>
        <dbReference type="ARBA" id="ARBA00023157"/>
    </source>
</evidence>
<sequence length="631" mass="69652">MPLTCGDLLPGQQRPLLEWPRTASLPVVTYSGTTALCWGPGQPLTCGDSISPGQQLSVGGPRRSFTCRLGPWQQLSVRGLGQPPFTPVVTYSPGHSSSVGGPRQPLYLWQTYSLDNSFSLLGGPRTAPLACGDSLPWTTALVGGALGQLPLPVVTYSLDSSLAGGGLGTAFSLPLSVGGAPDASSLPVVTYSPDNSSVEAQDIPLYLWTASLPVVTYSWTTVKVKVPRTAHLTCDFTPAAFKVGGAQDAPLPVVTYSPDNSFAGGPEDGPFTCGDFTPLDNSFLLGGPRTAPFTCGILLPWTTALLGGGLGQPLYPYYVNLLLFYDTLPDSHDAIVRFNHAPTEGFEQDVGSRTTLRIVNSQVVTKPKFDFWGSPLYSGMALLVWDPCNYTATLNEWYASPDFDFFPVYFRRRLMLPQEDLHLLHPASLWRLWEVLQRHTHTHVLPNPPSSGFLENRENEHVDREDFQFMKFNEAKALISYLADIFEHLSNLHDDLSDIFIDLKQMNFPSWIAQPFLFNWENNDCLAKMESDQIDELMDMQNDDSIVLMLAHCETVDVVEFVPSLRQTNRCHYWDVYDNSMCTFGGWHPLATEKLLAHVLNKATDEETFGKGFIRIPGFRTLSCPSVDPSR</sequence>
<dbReference type="Pfam" id="PF00777">
    <property type="entry name" value="Glyco_transf_29"/>
    <property type="match status" value="1"/>
</dbReference>
<evidence type="ECO:0000256" key="8">
    <source>
        <dbReference type="ARBA" id="ARBA00023034"/>
    </source>
</evidence>
<dbReference type="PANTHER" id="PTHR46059">
    <property type="entry name" value="BETA-GALACTOSIDE ALPHA-2,6-SIALYLTRANSFERASE"/>
    <property type="match status" value="1"/>
</dbReference>
<evidence type="ECO:0000256" key="13">
    <source>
        <dbReference type="ARBA" id="ARBA00034329"/>
    </source>
</evidence>
<dbReference type="Gene3D" id="3.90.1480.20">
    <property type="entry name" value="Glycosyl transferase family 29"/>
    <property type="match status" value="2"/>
</dbReference>
<evidence type="ECO:0000256" key="9">
    <source>
        <dbReference type="ARBA" id="ARBA00023136"/>
    </source>
</evidence>
<dbReference type="AlphaFoldDB" id="A0A8J5MR50"/>
<dbReference type="GO" id="GO:0097503">
    <property type="term" value="P:sialylation"/>
    <property type="evidence" value="ECO:0007669"/>
    <property type="project" value="TreeGrafter"/>
</dbReference>
<comment type="caution">
    <text evidence="14">The sequence shown here is derived from an EMBL/GenBank/DDBJ whole genome shotgun (WGS) entry which is preliminary data.</text>
</comment>
<evidence type="ECO:0000256" key="3">
    <source>
        <dbReference type="ARBA" id="ARBA00022676"/>
    </source>
</evidence>
<dbReference type="EC" id="2.4.3.1" evidence="13"/>
<evidence type="ECO:0000256" key="7">
    <source>
        <dbReference type="ARBA" id="ARBA00022989"/>
    </source>
</evidence>
<evidence type="ECO:0000313" key="14">
    <source>
        <dbReference type="EMBL" id="KAG7160835.1"/>
    </source>
</evidence>
<keyword evidence="5" id="KW-0812">Transmembrane</keyword>
<reference evidence="14" key="1">
    <citation type="journal article" date="2021" name="Sci. Adv.">
        <title>The American lobster genome reveals insights on longevity, neural, and immune adaptations.</title>
        <authorList>
            <person name="Polinski J.M."/>
            <person name="Zimin A.V."/>
            <person name="Clark K.F."/>
            <person name="Kohn A.B."/>
            <person name="Sadowski N."/>
            <person name="Timp W."/>
            <person name="Ptitsyn A."/>
            <person name="Khanna P."/>
            <person name="Romanova D.Y."/>
            <person name="Williams P."/>
            <person name="Greenwood S.J."/>
            <person name="Moroz L.L."/>
            <person name="Walt D.R."/>
            <person name="Bodnar A.G."/>
        </authorList>
    </citation>
    <scope>NUCLEOTIDE SEQUENCE</scope>
    <source>
        <strain evidence="14">GMGI-L3</strain>
    </source>
</reference>
<evidence type="ECO:0000256" key="1">
    <source>
        <dbReference type="ARBA" id="ARBA00004447"/>
    </source>
</evidence>
<gene>
    <name evidence="14" type="primary">st6gal2-L</name>
    <name evidence="14" type="ORF">Hamer_G007593</name>
</gene>
<dbReference type="InterPro" id="IPR038578">
    <property type="entry name" value="GT29-like_sf"/>
</dbReference>
<evidence type="ECO:0000256" key="4">
    <source>
        <dbReference type="ARBA" id="ARBA00022679"/>
    </source>
</evidence>